<comment type="caution">
    <text evidence="1">The sequence shown here is derived from an EMBL/GenBank/DDBJ whole genome shotgun (WGS) entry which is preliminary data.</text>
</comment>
<evidence type="ECO:0000313" key="1">
    <source>
        <dbReference type="EMBL" id="KAJ8409725.1"/>
    </source>
</evidence>
<dbReference type="AlphaFoldDB" id="A0AAD7WUR5"/>
<protein>
    <submittedName>
        <fullName evidence="1">Uncharacterized protein</fullName>
    </submittedName>
</protein>
<evidence type="ECO:0000313" key="2">
    <source>
        <dbReference type="Proteomes" id="UP001221898"/>
    </source>
</evidence>
<gene>
    <name evidence="1" type="ORF">AAFF_G00217840</name>
</gene>
<accession>A0AAD7WUR5</accession>
<keyword evidence="2" id="KW-1185">Reference proteome</keyword>
<name>A0AAD7WUR5_9TELE</name>
<reference evidence="1" key="1">
    <citation type="journal article" date="2023" name="Science">
        <title>Genome structures resolve the early diversification of teleost fishes.</title>
        <authorList>
            <person name="Parey E."/>
            <person name="Louis A."/>
            <person name="Montfort J."/>
            <person name="Bouchez O."/>
            <person name="Roques C."/>
            <person name="Iampietro C."/>
            <person name="Lluch J."/>
            <person name="Castinel A."/>
            <person name="Donnadieu C."/>
            <person name="Desvignes T."/>
            <person name="Floi Bucao C."/>
            <person name="Jouanno E."/>
            <person name="Wen M."/>
            <person name="Mejri S."/>
            <person name="Dirks R."/>
            <person name="Jansen H."/>
            <person name="Henkel C."/>
            <person name="Chen W.J."/>
            <person name="Zahm M."/>
            <person name="Cabau C."/>
            <person name="Klopp C."/>
            <person name="Thompson A.W."/>
            <person name="Robinson-Rechavi M."/>
            <person name="Braasch I."/>
            <person name="Lecointre G."/>
            <person name="Bobe J."/>
            <person name="Postlethwait J.H."/>
            <person name="Berthelot C."/>
            <person name="Roest Crollius H."/>
            <person name="Guiguen Y."/>
        </authorList>
    </citation>
    <scope>NUCLEOTIDE SEQUENCE</scope>
    <source>
        <strain evidence="1">NC1722</strain>
    </source>
</reference>
<dbReference type="EMBL" id="JAINUG010000029">
    <property type="protein sequence ID" value="KAJ8409725.1"/>
    <property type="molecule type" value="Genomic_DNA"/>
</dbReference>
<sequence>MARLPGAQPPCRASERRDGACVQAGGCSSHLQTPGLLGLLLVASGGQVAVRIPKLAHGPICSDTGKLWITLGYKPLSFSLSMTRTCRAPTSAADFALRYRGAPLSLAATPRAGSPVFRKRRRDDSISAWAVLQSPGLWDRGPALSSQEVQPVGECQAILFRLISQLRSPAPPAAPRGLLRNGAKQVLEVRLRRLNLNRSRRIPPVAPFRRCTIRGYAETARVPEQINTPYP</sequence>
<organism evidence="1 2">
    <name type="scientific">Aldrovandia affinis</name>
    <dbReference type="NCBI Taxonomy" id="143900"/>
    <lineage>
        <taxon>Eukaryota</taxon>
        <taxon>Metazoa</taxon>
        <taxon>Chordata</taxon>
        <taxon>Craniata</taxon>
        <taxon>Vertebrata</taxon>
        <taxon>Euteleostomi</taxon>
        <taxon>Actinopterygii</taxon>
        <taxon>Neopterygii</taxon>
        <taxon>Teleostei</taxon>
        <taxon>Notacanthiformes</taxon>
        <taxon>Halosauridae</taxon>
        <taxon>Aldrovandia</taxon>
    </lineage>
</organism>
<proteinExistence type="predicted"/>
<dbReference type="Proteomes" id="UP001221898">
    <property type="component" value="Unassembled WGS sequence"/>
</dbReference>